<sequence>MPAASIPEGRSLPEPQVATAYELSQLNEIIAGLQRRVEGLQTLHVQERQERHPTFETGSSYRQASYAPSNYTSAPNRPKLKASDLPKFSGKDNEDVDQWIEKVSAIYEVNETFGDYFSDKEPHSYEWK</sequence>
<protein>
    <submittedName>
        <fullName evidence="1">Uncharacterized protein</fullName>
    </submittedName>
</protein>
<name>A0ACC2X406_9TREE</name>
<dbReference type="EMBL" id="JASBWV010000028">
    <property type="protein sequence ID" value="KAJ9118443.1"/>
    <property type="molecule type" value="Genomic_DNA"/>
</dbReference>
<evidence type="ECO:0000313" key="1">
    <source>
        <dbReference type="EMBL" id="KAJ9118443.1"/>
    </source>
</evidence>
<dbReference type="Proteomes" id="UP001234202">
    <property type="component" value="Unassembled WGS sequence"/>
</dbReference>
<proteinExistence type="predicted"/>
<accession>A0ACC2X406</accession>
<gene>
    <name evidence="1" type="ORF">QFC24_006089</name>
</gene>
<evidence type="ECO:0000313" key="2">
    <source>
        <dbReference type="Proteomes" id="UP001234202"/>
    </source>
</evidence>
<keyword evidence="2" id="KW-1185">Reference proteome</keyword>
<reference evidence="1" key="1">
    <citation type="submission" date="2023-04" db="EMBL/GenBank/DDBJ databases">
        <title>Draft Genome sequencing of Naganishia species isolated from polar environments using Oxford Nanopore Technology.</title>
        <authorList>
            <person name="Leo P."/>
            <person name="Venkateswaran K."/>
        </authorList>
    </citation>
    <scope>NUCLEOTIDE SEQUENCE</scope>
    <source>
        <strain evidence="1">DBVPG 5303</strain>
    </source>
</reference>
<comment type="caution">
    <text evidence="1">The sequence shown here is derived from an EMBL/GenBank/DDBJ whole genome shotgun (WGS) entry which is preliminary data.</text>
</comment>
<organism evidence="1 2">
    <name type="scientific">Naganishia onofrii</name>
    <dbReference type="NCBI Taxonomy" id="1851511"/>
    <lineage>
        <taxon>Eukaryota</taxon>
        <taxon>Fungi</taxon>
        <taxon>Dikarya</taxon>
        <taxon>Basidiomycota</taxon>
        <taxon>Agaricomycotina</taxon>
        <taxon>Tremellomycetes</taxon>
        <taxon>Filobasidiales</taxon>
        <taxon>Filobasidiaceae</taxon>
        <taxon>Naganishia</taxon>
    </lineage>
</organism>